<protein>
    <recommendedName>
        <fullName evidence="3">RNA polymerase-associated protein LEO1</fullName>
    </recommendedName>
</protein>
<dbReference type="GO" id="GO:0016593">
    <property type="term" value="C:Cdc73/Paf1 complex"/>
    <property type="evidence" value="ECO:0007669"/>
    <property type="project" value="InterPro"/>
</dbReference>
<feature type="region of interest" description="Disordered" evidence="1">
    <location>
        <begin position="1"/>
        <end position="139"/>
    </location>
</feature>
<feature type="compositionally biased region" description="Basic and acidic residues" evidence="1">
    <location>
        <begin position="317"/>
        <end position="328"/>
    </location>
</feature>
<feature type="compositionally biased region" description="Acidic residues" evidence="1">
    <location>
        <begin position="407"/>
        <end position="418"/>
    </location>
</feature>
<dbReference type="AlphaFoldDB" id="A0A7R9U2W4"/>
<reference evidence="2" key="1">
    <citation type="submission" date="2021-01" db="EMBL/GenBank/DDBJ databases">
        <authorList>
            <person name="Corre E."/>
            <person name="Pelletier E."/>
            <person name="Niang G."/>
            <person name="Scheremetjew M."/>
            <person name="Finn R."/>
            <person name="Kale V."/>
            <person name="Holt S."/>
            <person name="Cochrane G."/>
            <person name="Meng A."/>
            <person name="Brown T."/>
            <person name="Cohen L."/>
        </authorList>
    </citation>
    <scope>NUCLEOTIDE SEQUENCE</scope>
    <source>
        <strain evidence="2">CCMP2078</strain>
    </source>
</reference>
<evidence type="ECO:0000256" key="1">
    <source>
        <dbReference type="SAM" id="MobiDB-lite"/>
    </source>
</evidence>
<evidence type="ECO:0008006" key="3">
    <source>
        <dbReference type="Google" id="ProtNLM"/>
    </source>
</evidence>
<feature type="region of interest" description="Disordered" evidence="1">
    <location>
        <begin position="317"/>
        <end position="444"/>
    </location>
</feature>
<evidence type="ECO:0000313" key="2">
    <source>
        <dbReference type="EMBL" id="CAD8252855.1"/>
    </source>
</evidence>
<proteinExistence type="predicted"/>
<name>A0A7R9U2W4_9STRA</name>
<dbReference type="GO" id="GO:0006368">
    <property type="term" value="P:transcription elongation by RNA polymerase II"/>
    <property type="evidence" value="ECO:0007669"/>
    <property type="project" value="InterPro"/>
</dbReference>
<dbReference type="GO" id="GO:1990269">
    <property type="term" value="F:RNA polymerase II C-terminal domain phosphoserine binding"/>
    <property type="evidence" value="ECO:0007669"/>
    <property type="project" value="TreeGrafter"/>
</dbReference>
<dbReference type="GO" id="GO:0032968">
    <property type="term" value="P:positive regulation of transcription elongation by RNA polymerase II"/>
    <property type="evidence" value="ECO:0007669"/>
    <property type="project" value="TreeGrafter"/>
</dbReference>
<feature type="compositionally biased region" description="Acidic residues" evidence="1">
    <location>
        <begin position="94"/>
        <end position="106"/>
    </location>
</feature>
<feature type="compositionally biased region" description="Acidic residues" evidence="1">
    <location>
        <begin position="361"/>
        <end position="388"/>
    </location>
</feature>
<feature type="compositionally biased region" description="Acidic residues" evidence="1">
    <location>
        <begin position="23"/>
        <end position="32"/>
    </location>
</feature>
<feature type="compositionally biased region" description="Basic and acidic residues" evidence="1">
    <location>
        <begin position="107"/>
        <end position="123"/>
    </location>
</feature>
<dbReference type="EMBL" id="HBEA01003155">
    <property type="protein sequence ID" value="CAD8252855.1"/>
    <property type="molecule type" value="Transcribed_RNA"/>
</dbReference>
<dbReference type="PANTHER" id="PTHR23146">
    <property type="entry name" value="LEO1 PROTEIN"/>
    <property type="match status" value="1"/>
</dbReference>
<gene>
    <name evidence="2" type="ORF">PPYR1160_LOCUS2347</name>
</gene>
<accession>A0A7R9U2W4</accession>
<dbReference type="Pfam" id="PF04004">
    <property type="entry name" value="Leo1"/>
    <property type="match status" value="1"/>
</dbReference>
<feature type="compositionally biased region" description="Acidic residues" evidence="1">
    <location>
        <begin position="51"/>
        <end position="65"/>
    </location>
</feature>
<sequence>MSSEAEESGTAAPVSKEGASDLGLDDSEEEELPAQADGDKQALAASKPPEDDLGLEDSDDDDDATGDGGTADKVTAGDQGEGTAGDPESVADLGLDDSDEEAEESEAPAKVDEGAEQPRKAAEEVDDGPIPRLTTRSLAHLDPRGDGLVVMRFPPNLVDVQPTPYDEDRYAEDVLDEKKVLRKLKDVVRWRYKKDEDGEVLLGPDGKAQRESNARIVTFENGERYLYVGSEAYSLASTGKHTKSDTNWITRSATVDGAALTSIQFVGAVVQSYNVKPTFKMRAGTKRKRTVDINITKTDYEKAQGEEARRDLRAMREKAKKAKAEKMRRERRHPRQEWGSYLETSDNEQDYARESRTTSGYEDDGFVVEDDYAQEDDEDLLSDDEDDVVTQRRQPQGDKYPPRNSTLEDDGDDDEDESSAPRQSKPAGSKSTNRSIIDSDDDDE</sequence>
<dbReference type="PANTHER" id="PTHR23146:SF0">
    <property type="entry name" value="RNA POLYMERASE-ASSOCIATED PROTEIN LEO1"/>
    <property type="match status" value="1"/>
</dbReference>
<dbReference type="InterPro" id="IPR007149">
    <property type="entry name" value="Leo1"/>
</dbReference>
<organism evidence="2">
    <name type="scientific">Pinguiococcus pyrenoidosus</name>
    <dbReference type="NCBI Taxonomy" id="172671"/>
    <lineage>
        <taxon>Eukaryota</taxon>
        <taxon>Sar</taxon>
        <taxon>Stramenopiles</taxon>
        <taxon>Ochrophyta</taxon>
        <taxon>Pinguiophyceae</taxon>
        <taxon>Pinguiochrysidales</taxon>
        <taxon>Pinguiochrysidaceae</taxon>
        <taxon>Pinguiococcus</taxon>
    </lineage>
</organism>